<name>A0A098TQ14_9CYAN</name>
<evidence type="ECO:0008006" key="4">
    <source>
        <dbReference type="Google" id="ProtNLM"/>
    </source>
</evidence>
<dbReference type="Proteomes" id="UP000030170">
    <property type="component" value="Unassembled WGS sequence"/>
</dbReference>
<comment type="caution">
    <text evidence="2">The sequence shown here is derived from an EMBL/GenBank/DDBJ whole genome shotgun (WGS) entry which is preliminary data.</text>
</comment>
<proteinExistence type="predicted"/>
<reference evidence="2 3" key="1">
    <citation type="journal article" date="2014" name="Mol. Ecol.">
        <title>Evolution of Synechococcus.</title>
        <authorList>
            <person name="Dvorak P."/>
            <person name="Casamatta D."/>
            <person name="Hasler P."/>
            <person name="Poulickova A."/>
            <person name="Ondrej V."/>
            <person name="Sanges R."/>
        </authorList>
    </citation>
    <scope>NUCLEOTIDE SEQUENCE [LARGE SCALE GENOMIC DNA]</scope>
    <source>
        <strain evidence="2 3">CAUP A 1101</strain>
    </source>
</reference>
<dbReference type="EMBL" id="JJML01000017">
    <property type="protein sequence ID" value="KGF72918.1"/>
    <property type="molecule type" value="Genomic_DNA"/>
</dbReference>
<keyword evidence="1" id="KW-0175">Coiled coil</keyword>
<evidence type="ECO:0000256" key="1">
    <source>
        <dbReference type="SAM" id="Coils"/>
    </source>
</evidence>
<feature type="coiled-coil region" evidence="1">
    <location>
        <begin position="227"/>
        <end position="317"/>
    </location>
</feature>
<evidence type="ECO:0000313" key="2">
    <source>
        <dbReference type="EMBL" id="KGF72918.1"/>
    </source>
</evidence>
<dbReference type="STRING" id="1497020.DO97_04270"/>
<dbReference type="OrthoDB" id="823440at2"/>
<accession>A0A098TQ14</accession>
<dbReference type="AlphaFoldDB" id="A0A098TQ14"/>
<sequence length="333" mass="37464">MTEQYSNSQGINSQGIVWVGAGDGRQIERLWNSKRPLWVLEADSVLSERLKERFKDDPQVHVTTQLVTEVSGDATFYCYNNSRENGLLPLNLSQAFCPNIRLLSEQKLQGQSLAFLLEDTEVHYADLVIDCRPALPILRGAGGILSQFEQVQVILCRAGEQDESEAVMQLLQQFALELSSTQETAHPALAIFSFKRDRLAWSELHRHHLAQQLAASEQVASDRLTQVETLSHEIAQITASLTEQKNQVEQLRQARDEQTRLAQDRLTQIASLSQGKAELETRLSESITQLEILRQVKGELEQSLAAQQTQIEKLTQAQAKPRSILGRLKLFLG</sequence>
<evidence type="ECO:0000313" key="3">
    <source>
        <dbReference type="Proteomes" id="UP000030170"/>
    </source>
</evidence>
<keyword evidence="3" id="KW-1185">Reference proteome</keyword>
<protein>
    <recommendedName>
        <fullName evidence="4">Methyltransferase FkbM domain-containing protein</fullName>
    </recommendedName>
</protein>
<gene>
    <name evidence="2" type="ORF">DO97_04270</name>
</gene>
<dbReference type="RefSeq" id="WP_036532610.1">
    <property type="nucleotide sequence ID" value="NZ_JJML01000017.1"/>
</dbReference>
<organism evidence="2 3">
    <name type="scientific">Neosynechococcus sphagnicola sy1</name>
    <dbReference type="NCBI Taxonomy" id="1497020"/>
    <lineage>
        <taxon>Bacteria</taxon>
        <taxon>Bacillati</taxon>
        <taxon>Cyanobacteriota</taxon>
        <taxon>Cyanophyceae</taxon>
        <taxon>Neosynechococcales</taxon>
        <taxon>Neosynechococcaceae</taxon>
        <taxon>Neosynechococcus</taxon>
    </lineage>
</organism>